<sequence>MIEKILPSRVAVAEAFSDLPDAVLLPAEEALTRGFVAKRRGEFATARHCARLALGSLGIPPVPILKGARGAPIWPENTVGSLTHCTGYRAAVVAHRADVRSVGIDAECDAPLPADVHGSIALATEQRRERELCLERPEINWDRLLFSAKEAVYKTWFPLTHRWLGFEEADIELCPDGSFTAEILTSDLEPAAGTGAPAVPGVFSGRWLSEGGLLLTAIVVEDTPAP</sequence>
<keyword evidence="1 4" id="KW-0808">Transferase</keyword>
<dbReference type="PANTHER" id="PTHR38096:SF1">
    <property type="entry name" value="ENTEROBACTIN SYNTHASE COMPONENT D"/>
    <property type="match status" value="1"/>
</dbReference>
<protein>
    <submittedName>
        <fullName evidence="4">4'-phosphopantetheinyl transferase</fullName>
    </submittedName>
</protein>
<accession>A0ABW2WVU3</accession>
<evidence type="ECO:0000313" key="4">
    <source>
        <dbReference type="EMBL" id="MFD0624417.1"/>
    </source>
</evidence>
<dbReference type="InterPro" id="IPR003542">
    <property type="entry name" value="Enbac_synth_compD-like"/>
</dbReference>
<name>A0ABW2WVU3_9ACTN</name>
<feature type="domain" description="4'-phosphopantetheinyl transferase" evidence="2">
    <location>
        <begin position="101"/>
        <end position="187"/>
    </location>
</feature>
<dbReference type="InterPro" id="IPR008278">
    <property type="entry name" value="4-PPantetheinyl_Trfase_dom"/>
</dbReference>
<evidence type="ECO:0000256" key="1">
    <source>
        <dbReference type="ARBA" id="ARBA00022679"/>
    </source>
</evidence>
<dbReference type="InterPro" id="IPR037143">
    <property type="entry name" value="4-PPantetheinyl_Trfase_dom_sf"/>
</dbReference>
<dbReference type="EMBL" id="JBHTGL010000008">
    <property type="protein sequence ID" value="MFD0624417.1"/>
    <property type="molecule type" value="Genomic_DNA"/>
</dbReference>
<dbReference type="SUPFAM" id="SSF56214">
    <property type="entry name" value="4'-phosphopantetheinyl transferase"/>
    <property type="match status" value="1"/>
</dbReference>
<dbReference type="Pfam" id="PF17837">
    <property type="entry name" value="4PPT_N"/>
    <property type="match status" value="1"/>
</dbReference>
<dbReference type="Proteomes" id="UP001596915">
    <property type="component" value="Unassembled WGS sequence"/>
</dbReference>
<evidence type="ECO:0000259" key="2">
    <source>
        <dbReference type="Pfam" id="PF01648"/>
    </source>
</evidence>
<comment type="caution">
    <text evidence="4">The sequence shown here is derived from an EMBL/GenBank/DDBJ whole genome shotgun (WGS) entry which is preliminary data.</text>
</comment>
<dbReference type="Pfam" id="PF01648">
    <property type="entry name" value="ACPS"/>
    <property type="match status" value="1"/>
</dbReference>
<dbReference type="PRINTS" id="PR01399">
    <property type="entry name" value="ENTSNTHTASED"/>
</dbReference>
<feature type="domain" description="4'-phosphopantetheinyl transferase N-terminal" evidence="3">
    <location>
        <begin position="28"/>
        <end position="94"/>
    </location>
</feature>
<evidence type="ECO:0000259" key="3">
    <source>
        <dbReference type="Pfam" id="PF17837"/>
    </source>
</evidence>
<evidence type="ECO:0000313" key="5">
    <source>
        <dbReference type="Proteomes" id="UP001596915"/>
    </source>
</evidence>
<dbReference type="GO" id="GO:0016740">
    <property type="term" value="F:transferase activity"/>
    <property type="evidence" value="ECO:0007669"/>
    <property type="project" value="UniProtKB-KW"/>
</dbReference>
<dbReference type="Gene3D" id="3.90.470.20">
    <property type="entry name" value="4'-phosphopantetheinyl transferase domain"/>
    <property type="match status" value="1"/>
</dbReference>
<reference evidence="5" key="1">
    <citation type="journal article" date="2019" name="Int. J. Syst. Evol. Microbiol.">
        <title>The Global Catalogue of Microorganisms (GCM) 10K type strain sequencing project: providing services to taxonomists for standard genome sequencing and annotation.</title>
        <authorList>
            <consortium name="The Broad Institute Genomics Platform"/>
            <consortium name="The Broad Institute Genome Sequencing Center for Infectious Disease"/>
            <person name="Wu L."/>
            <person name="Ma J."/>
        </authorList>
    </citation>
    <scope>NUCLEOTIDE SEQUENCE [LARGE SCALE GENOMIC DNA]</scope>
    <source>
        <strain evidence="5">JCM 12607</strain>
    </source>
</reference>
<organism evidence="4 5">
    <name type="scientific">Streptomyces sanglieri</name>
    <dbReference type="NCBI Taxonomy" id="193460"/>
    <lineage>
        <taxon>Bacteria</taxon>
        <taxon>Bacillati</taxon>
        <taxon>Actinomycetota</taxon>
        <taxon>Actinomycetes</taxon>
        <taxon>Kitasatosporales</taxon>
        <taxon>Streptomycetaceae</taxon>
        <taxon>Streptomyces</taxon>
    </lineage>
</organism>
<dbReference type="InterPro" id="IPR041354">
    <property type="entry name" value="4PPT_N"/>
</dbReference>
<dbReference type="PANTHER" id="PTHR38096">
    <property type="entry name" value="ENTEROBACTIN SYNTHASE COMPONENT D"/>
    <property type="match status" value="1"/>
</dbReference>
<gene>
    <name evidence="4" type="ORF">ACFQ2K_18200</name>
</gene>
<proteinExistence type="predicted"/>
<keyword evidence="5" id="KW-1185">Reference proteome</keyword>